<dbReference type="PROSITE" id="PS51257">
    <property type="entry name" value="PROKAR_LIPOPROTEIN"/>
    <property type="match status" value="1"/>
</dbReference>
<proteinExistence type="predicted"/>
<protein>
    <submittedName>
        <fullName evidence="1">Uncharacterized protein</fullName>
    </submittedName>
</protein>
<dbReference type="Proteomes" id="UP000235786">
    <property type="component" value="Unassembled WGS sequence"/>
</dbReference>
<evidence type="ECO:0000313" key="1">
    <source>
        <dbReference type="EMBL" id="PMD42058.1"/>
    </source>
</evidence>
<keyword evidence="2" id="KW-1185">Reference proteome</keyword>
<dbReference type="AlphaFoldDB" id="A0A2J6RU61"/>
<organism evidence="1 2">
    <name type="scientific">Hyaloscypha variabilis (strain UAMH 11265 / GT02V1 / F)</name>
    <name type="common">Meliniomyces variabilis</name>
    <dbReference type="NCBI Taxonomy" id="1149755"/>
    <lineage>
        <taxon>Eukaryota</taxon>
        <taxon>Fungi</taxon>
        <taxon>Dikarya</taxon>
        <taxon>Ascomycota</taxon>
        <taxon>Pezizomycotina</taxon>
        <taxon>Leotiomycetes</taxon>
        <taxon>Helotiales</taxon>
        <taxon>Hyaloscyphaceae</taxon>
        <taxon>Hyaloscypha</taxon>
        <taxon>Hyaloscypha variabilis</taxon>
    </lineage>
</organism>
<sequence>MRRCKPCMALAAYLWATSCPLNISLRLEVGWWIYCSLAIVAARDMQFAISYAVGKFECVLCPDVLEIPEMLQGCFNIKWD</sequence>
<evidence type="ECO:0000313" key="2">
    <source>
        <dbReference type="Proteomes" id="UP000235786"/>
    </source>
</evidence>
<reference evidence="1 2" key="1">
    <citation type="submission" date="2016-04" db="EMBL/GenBank/DDBJ databases">
        <title>A degradative enzymes factory behind the ericoid mycorrhizal symbiosis.</title>
        <authorList>
            <consortium name="DOE Joint Genome Institute"/>
            <person name="Martino E."/>
            <person name="Morin E."/>
            <person name="Grelet G."/>
            <person name="Kuo A."/>
            <person name="Kohler A."/>
            <person name="Daghino S."/>
            <person name="Barry K."/>
            <person name="Choi C."/>
            <person name="Cichocki N."/>
            <person name="Clum A."/>
            <person name="Copeland A."/>
            <person name="Hainaut M."/>
            <person name="Haridas S."/>
            <person name="Labutti K."/>
            <person name="Lindquist E."/>
            <person name="Lipzen A."/>
            <person name="Khouja H.-R."/>
            <person name="Murat C."/>
            <person name="Ohm R."/>
            <person name="Olson A."/>
            <person name="Spatafora J."/>
            <person name="Veneault-Fourrey C."/>
            <person name="Henrissat B."/>
            <person name="Grigoriev I."/>
            <person name="Martin F."/>
            <person name="Perotto S."/>
        </authorList>
    </citation>
    <scope>NUCLEOTIDE SEQUENCE [LARGE SCALE GENOMIC DNA]</scope>
    <source>
        <strain evidence="1 2">F</strain>
    </source>
</reference>
<dbReference type="EMBL" id="KZ613943">
    <property type="protein sequence ID" value="PMD42058.1"/>
    <property type="molecule type" value="Genomic_DNA"/>
</dbReference>
<gene>
    <name evidence="1" type="ORF">L207DRAFT_305685</name>
</gene>
<accession>A0A2J6RU61</accession>
<name>A0A2J6RU61_HYAVF</name>